<dbReference type="GO" id="GO:0010468">
    <property type="term" value="P:regulation of gene expression"/>
    <property type="evidence" value="ECO:0007669"/>
    <property type="project" value="InterPro"/>
</dbReference>
<feature type="transmembrane region" description="Helical" evidence="1">
    <location>
        <begin position="83"/>
        <end position="107"/>
    </location>
</feature>
<feature type="transmembrane region" description="Helical" evidence="1">
    <location>
        <begin position="315"/>
        <end position="334"/>
    </location>
</feature>
<feature type="transmembrane region" description="Helical" evidence="1">
    <location>
        <begin position="282"/>
        <end position="303"/>
    </location>
</feature>
<feature type="transmembrane region" description="Helical" evidence="1">
    <location>
        <begin position="229"/>
        <end position="247"/>
    </location>
</feature>
<proteinExistence type="predicted"/>
<dbReference type="AlphaFoldDB" id="A0A1I3H9A2"/>
<keyword evidence="3" id="KW-1185">Reference proteome</keyword>
<dbReference type="PANTHER" id="PTHR38457">
    <property type="entry name" value="REGULATOR ABRB-RELATED"/>
    <property type="match status" value="1"/>
</dbReference>
<accession>A0A1I3H9A2</accession>
<gene>
    <name evidence="2" type="ORF">SAMN05192551_11215</name>
</gene>
<dbReference type="GO" id="GO:0016020">
    <property type="term" value="C:membrane"/>
    <property type="evidence" value="ECO:0007669"/>
    <property type="project" value="InterPro"/>
</dbReference>
<feature type="transmembrane region" description="Helical" evidence="1">
    <location>
        <begin position="341"/>
        <end position="363"/>
    </location>
</feature>
<evidence type="ECO:0000313" key="2">
    <source>
        <dbReference type="EMBL" id="SFI32284.1"/>
    </source>
</evidence>
<feature type="transmembrane region" description="Helical" evidence="1">
    <location>
        <begin position="53"/>
        <end position="71"/>
    </location>
</feature>
<dbReference type="RefSeq" id="WP_093373615.1">
    <property type="nucleotide sequence ID" value="NZ_FOQA01000012.1"/>
</dbReference>
<feature type="transmembrane region" description="Helical" evidence="1">
    <location>
        <begin position="203"/>
        <end position="222"/>
    </location>
</feature>
<name>A0A1I3H9A2_9FIRM</name>
<feature type="transmembrane region" description="Helical" evidence="1">
    <location>
        <begin position="6"/>
        <end position="23"/>
    </location>
</feature>
<dbReference type="Proteomes" id="UP000199287">
    <property type="component" value="Unassembled WGS sequence"/>
</dbReference>
<dbReference type="Pfam" id="PF05145">
    <property type="entry name" value="AbrB"/>
    <property type="match status" value="2"/>
</dbReference>
<dbReference type="NCBIfam" id="TIGR03082">
    <property type="entry name" value="Gneg_AbrB_dup"/>
    <property type="match status" value="1"/>
</dbReference>
<feature type="transmembrane region" description="Helical" evidence="1">
    <location>
        <begin position="253"/>
        <end position="270"/>
    </location>
</feature>
<feature type="transmembrane region" description="Helical" evidence="1">
    <location>
        <begin position="113"/>
        <end position="133"/>
    </location>
</feature>
<dbReference type="OrthoDB" id="5460360at2"/>
<dbReference type="PIRSF" id="PIRSF038991">
    <property type="entry name" value="Protein_AbrB"/>
    <property type="match status" value="1"/>
</dbReference>
<evidence type="ECO:0000256" key="1">
    <source>
        <dbReference type="SAM" id="Phobius"/>
    </source>
</evidence>
<dbReference type="InterPro" id="IPR017516">
    <property type="entry name" value="AbrB_dup"/>
</dbReference>
<dbReference type="PANTHER" id="PTHR38457:SF1">
    <property type="entry name" value="REGULATOR ABRB-RELATED"/>
    <property type="match status" value="1"/>
</dbReference>
<dbReference type="EMBL" id="FOQA01000012">
    <property type="protein sequence ID" value="SFI32284.1"/>
    <property type="molecule type" value="Genomic_DNA"/>
</dbReference>
<keyword evidence="1" id="KW-0812">Transmembrane</keyword>
<organism evidence="2 3">
    <name type="scientific">Tindallia magadiensis</name>
    <dbReference type="NCBI Taxonomy" id="69895"/>
    <lineage>
        <taxon>Bacteria</taxon>
        <taxon>Bacillati</taxon>
        <taxon>Bacillota</taxon>
        <taxon>Clostridia</taxon>
        <taxon>Peptostreptococcales</taxon>
        <taxon>Tindalliaceae</taxon>
        <taxon>Tindallia</taxon>
    </lineage>
</organism>
<dbReference type="STRING" id="69895.SAMN05192551_11215"/>
<evidence type="ECO:0008006" key="4">
    <source>
        <dbReference type="Google" id="ProtNLM"/>
    </source>
</evidence>
<dbReference type="InterPro" id="IPR007820">
    <property type="entry name" value="AbrB_fam"/>
</dbReference>
<evidence type="ECO:0000313" key="3">
    <source>
        <dbReference type="Proteomes" id="UP000199287"/>
    </source>
</evidence>
<protein>
    <recommendedName>
        <fullName evidence="4">Membrane protein AbrB duplication</fullName>
    </recommendedName>
</protein>
<keyword evidence="1" id="KW-1133">Transmembrane helix</keyword>
<keyword evidence="1" id="KW-0472">Membrane</keyword>
<sequence>MSGTEILLLIGLAILGYGLFYLLNIPTPAFLGPLILIYGASFLGFEGDTLSGTTVLLLQSLLGANIGVKVTREIFQQMKALKIPSLIMIGWTLLLSFGFGLVLMMAFDLDVATALLSAIPAGVSEMGILALALGGNAGIVIIFQLSRLMIAIVTFPIIVEKLTEKDKNQRKKQAWWEKIKGRGQRISHSLKKSLSIQWPGIEIFSYFTTVGIGIAGALLGTWMKIPAGALMGAFFLTGSSVIAGIPLKAPTPLMRIVMQMGIAIMLALNMMNSPMESMKVMLLPTLGFSAVVFIGVYFLYHLLRKVTQWDPVTCLLAAAPVGLTPMSILAYEYAERPMEVVLLHMTRVLVGKLIVIPVIISLLV</sequence>
<reference evidence="3" key="1">
    <citation type="submission" date="2016-10" db="EMBL/GenBank/DDBJ databases">
        <authorList>
            <person name="Varghese N."/>
            <person name="Submissions S."/>
        </authorList>
    </citation>
    <scope>NUCLEOTIDE SEQUENCE [LARGE SCALE GENOMIC DNA]</scope>
    <source>
        <strain evidence="3">Z-7934</strain>
    </source>
</reference>